<dbReference type="InterPro" id="IPR027039">
    <property type="entry name" value="Crtac1"/>
</dbReference>
<dbReference type="SUPFAM" id="SSF69318">
    <property type="entry name" value="Integrin alpha N-terminal domain"/>
    <property type="match status" value="2"/>
</dbReference>
<gene>
    <name evidence="3" type="ORF">SAMN04487911_11642</name>
</gene>
<dbReference type="InterPro" id="IPR028994">
    <property type="entry name" value="Integrin_alpha_N"/>
</dbReference>
<keyword evidence="1" id="KW-0732">Signal</keyword>
<dbReference type="InterPro" id="IPR013517">
    <property type="entry name" value="FG-GAP"/>
</dbReference>
<dbReference type="PANTHER" id="PTHR16026:SF0">
    <property type="entry name" value="CARTILAGE ACIDIC PROTEIN 1"/>
    <property type="match status" value="1"/>
</dbReference>
<organism evidence="3 4">
    <name type="scientific">Arenibacter nanhaiticus</name>
    <dbReference type="NCBI Taxonomy" id="558155"/>
    <lineage>
        <taxon>Bacteria</taxon>
        <taxon>Pseudomonadati</taxon>
        <taxon>Bacteroidota</taxon>
        <taxon>Flavobacteriia</taxon>
        <taxon>Flavobacteriales</taxon>
        <taxon>Flavobacteriaceae</taxon>
        <taxon>Arenibacter</taxon>
    </lineage>
</organism>
<sequence>MIKHLLFILSIMLLGSCGQKQGRLFSNPGPEETGIDFQNTLTPTEDLNILDYLYFYNGGGVAIGDINGDGLPDIFFSGNQVKNKLYLNEGSLKFEDISATSGIEGNSSWNTGAVMGDVNGDGLLDIYVCAVVGINGFYGHNELFINNGDNTFTESSKKYGLDFENFSSTAAFIDYDLDGDLDIYLLNHAVHTQASFGKADIRKNRDPQTGDKLLRNDNGIFTDVSEEAGIYGGVNGYGLGISVADFNQDGYPDLYIGNDFHEDDYFYLNNGDGTFTEQLRTYFGHTSRFSMGNDAADINHDGWPDLLTLDMLPEDETVLKSSDGDDLTQTQNLKVDRYGYHYQFSRNMLFVNQQNKAFTETALLSGVAATDWSWSALLGDYDMDGKQDIFISNGIPKRPNDLDFIKFASSEQIRTKMNNTKLVDQQAFDLMPSGKVHNYIFKGEEGLKFNNESGHWTIKDSLISGATAYADLDNDGDLDLVINNINSTASLYVNKTDDKANYLKLNFKYTDKNKFGIGTKAFSYHKGRLQYKELYTVRGFQASSEPMIHFGYGQEKFIDSIKIVWPNKTYQVLKKVATNQYLTLSPKGTNAFNYDSLKKDTRNIFKRTTDNLGINFTHEEDHYLDVNRQKLIPYQISDRGPAVAIGDLNNDGKKDIFFGGSKYIPSRIFLQKDSTYVETAIPSIAKDSIKEDISAIIADFDKDGLNDLFIGTGGGDFYDQMPPLTDSYYRQEKDTFTEMPLSSYFENAGILREYDFDGDGDLDVFVGNHAVTNDFGKIPNSFLLRNQGGTFSMVPNAELQGAGMITDAVWSDFDGDGIKDLILVGEWMSPKFFRNNNGDLSEHFTLEQAYTGLWQSIVPFDIDRDGTMDYLLGNWGTNTKLSASMKYPLKMYYSDFDNNGSTETILAMAKNGSYYTLDGLDELSSQLVSLRKKFTNYKEFAGKPISEILGEPALQKATLLEVNTLASGYLKNKGGKFTFVPFSTPLQLAPIQAFLEYDFDGDGSTEVLAAGNYFGVKPYHGRFDSFPGALIKAEKDVILGNKIGLDLEHKSARHLKIIYMGEKPFLLVTYNNDRSQVYALENNNN</sequence>
<dbReference type="InterPro" id="IPR011519">
    <property type="entry name" value="UnbV_ASPIC"/>
</dbReference>
<dbReference type="OrthoDB" id="9816120at2"/>
<dbReference type="RefSeq" id="WP_072764775.1">
    <property type="nucleotide sequence ID" value="NZ_FQYX01000016.1"/>
</dbReference>
<evidence type="ECO:0000313" key="3">
    <source>
        <dbReference type="EMBL" id="SHJ29585.1"/>
    </source>
</evidence>
<accession>A0A1M6I592</accession>
<dbReference type="PROSITE" id="PS51257">
    <property type="entry name" value="PROKAR_LIPOPROTEIN"/>
    <property type="match status" value="1"/>
</dbReference>
<dbReference type="EMBL" id="FQYX01000016">
    <property type="protein sequence ID" value="SHJ29585.1"/>
    <property type="molecule type" value="Genomic_DNA"/>
</dbReference>
<dbReference type="Pfam" id="PF07593">
    <property type="entry name" value="UnbV_ASPIC"/>
    <property type="match status" value="1"/>
</dbReference>
<evidence type="ECO:0000256" key="1">
    <source>
        <dbReference type="ARBA" id="ARBA00022729"/>
    </source>
</evidence>
<dbReference type="AlphaFoldDB" id="A0A1M6I592"/>
<dbReference type="PANTHER" id="PTHR16026">
    <property type="entry name" value="CARTILAGE ACIDIC PROTEIN 1"/>
    <property type="match status" value="1"/>
</dbReference>
<feature type="domain" description="ASPIC/UnbV" evidence="2">
    <location>
        <begin position="516"/>
        <end position="583"/>
    </location>
</feature>
<proteinExistence type="predicted"/>
<dbReference type="STRING" id="558155.SAMN04487911_11642"/>
<evidence type="ECO:0000259" key="2">
    <source>
        <dbReference type="Pfam" id="PF07593"/>
    </source>
</evidence>
<dbReference type="Proteomes" id="UP000184231">
    <property type="component" value="Unassembled WGS sequence"/>
</dbReference>
<dbReference type="Pfam" id="PF13517">
    <property type="entry name" value="FG-GAP_3"/>
    <property type="match status" value="5"/>
</dbReference>
<protein>
    <submittedName>
        <fullName evidence="3">Repeat domain-containing protein</fullName>
    </submittedName>
</protein>
<name>A0A1M6I592_9FLAO</name>
<evidence type="ECO:0000313" key="4">
    <source>
        <dbReference type="Proteomes" id="UP000184231"/>
    </source>
</evidence>
<dbReference type="Gene3D" id="2.130.10.130">
    <property type="entry name" value="Integrin alpha, N-terminal"/>
    <property type="match status" value="5"/>
</dbReference>
<keyword evidence="4" id="KW-1185">Reference proteome</keyword>
<reference evidence="3 4" key="1">
    <citation type="submission" date="2016-11" db="EMBL/GenBank/DDBJ databases">
        <authorList>
            <person name="Jaros S."/>
            <person name="Januszkiewicz K."/>
            <person name="Wedrychowicz H."/>
        </authorList>
    </citation>
    <scope>NUCLEOTIDE SEQUENCE [LARGE SCALE GENOMIC DNA]</scope>
    <source>
        <strain evidence="3 4">CGMCC 1.8863</strain>
    </source>
</reference>